<dbReference type="InterPro" id="IPR007577">
    <property type="entry name" value="GlycoTrfase_DXD_sugar-bd_CS"/>
</dbReference>
<evidence type="ECO:0000313" key="3">
    <source>
        <dbReference type="EMBL" id="ODO09741.1"/>
    </source>
</evidence>
<feature type="region of interest" description="Disordered" evidence="2">
    <location>
        <begin position="564"/>
        <end position="633"/>
    </location>
</feature>
<dbReference type="Gene3D" id="3.90.550.20">
    <property type="match status" value="1"/>
</dbReference>
<comment type="similarity">
    <text evidence="1">Belongs to the glycosyltransferase 32 family.</text>
</comment>
<dbReference type="Pfam" id="PF04488">
    <property type="entry name" value="Gly_transf_sug"/>
    <property type="match status" value="1"/>
</dbReference>
<sequence>MLALLSWRYGRFLPLAVLIFLASIFLLIDSSASSESTLPRASIYDYTSPATHCFWPADNASSAGAASAQLKGVAGKGTVGKVKQWMGWQDGDEVDEDVAEMEDTPEGHGFAWDGQLPDVVPVSGIERYMIAHIEELQSGYDAEHDFKEYGLKLGNISLSAYTSELLQTYREFLVPPGTPPPVPPPAFLPAVLSRLSLRPPIAPLPPRPNHVMTTEKSVDDLPWQFNRWKEIMPDWEIKYFDDKALKDWVNGMFGNTKASKIWETLPRQVLKTDVFRYMAMLVEGGIYTDSDSMSILLMSTCQILTFLLAAPIIHADQWGHPYNHKTSPLLTHLARILSISTSPHLPSSHPLSSFSPEHASENVDEELGANLPSGKSAIYDGPLVDDGAELGPPSLVVSVESDAVEFGWKNWREVGLSRAVQITQWTFMARPGHPVFLDALGRTLRKSEEMAAKVAEAKKTGEEFIPETALEWTGPGVFSDCVYRYLISRYGFKPDDLIHTKDPIRVGDVLILPAGSYSSVSPFGDETQRNWAASWHGFFGRWRGADPAVQEFERLKKLKKEAEEAEKKAKEQVEEAEKKAQEATDRAKAFKAEEQTAKEVVSEGDGQVDQESSEMKKEEEMLAKESSRSVRDD</sequence>
<reference evidence="3 4" key="1">
    <citation type="submission" date="2016-06" db="EMBL/GenBank/DDBJ databases">
        <title>Evolution of pathogenesis and genome organization in the Tremellales.</title>
        <authorList>
            <person name="Cuomo C."/>
            <person name="Litvintseva A."/>
            <person name="Heitman J."/>
            <person name="Chen Y."/>
            <person name="Sun S."/>
            <person name="Springer D."/>
            <person name="Dromer F."/>
            <person name="Young S."/>
            <person name="Zeng Q."/>
            <person name="Chapman S."/>
            <person name="Gujja S."/>
            <person name="Saif S."/>
            <person name="Birren B."/>
        </authorList>
    </citation>
    <scope>NUCLEOTIDE SEQUENCE [LARGE SCALE GENOMIC DNA]</scope>
    <source>
        <strain evidence="3 4">CBS 6273</strain>
    </source>
</reference>
<dbReference type="GO" id="GO:0000136">
    <property type="term" value="C:mannan polymerase complex"/>
    <property type="evidence" value="ECO:0007669"/>
    <property type="project" value="TreeGrafter"/>
</dbReference>
<dbReference type="Proteomes" id="UP000095149">
    <property type="component" value="Unassembled WGS sequence"/>
</dbReference>
<dbReference type="PANTHER" id="PTHR31834">
    <property type="entry name" value="INITIATION-SPECIFIC ALPHA-1,6-MANNOSYLTRANSFERASE"/>
    <property type="match status" value="1"/>
</dbReference>
<dbReference type="PANTHER" id="PTHR31834:SF1">
    <property type="entry name" value="INITIATION-SPECIFIC ALPHA-1,6-MANNOSYLTRANSFERASE"/>
    <property type="match status" value="1"/>
</dbReference>
<feature type="compositionally biased region" description="Basic and acidic residues" evidence="2">
    <location>
        <begin position="613"/>
        <end position="633"/>
    </location>
</feature>
<dbReference type="SUPFAM" id="SSF53448">
    <property type="entry name" value="Nucleotide-diphospho-sugar transferases"/>
    <property type="match status" value="1"/>
</dbReference>
<dbReference type="EMBL" id="MEKH01000003">
    <property type="protein sequence ID" value="ODO09741.1"/>
    <property type="molecule type" value="Genomic_DNA"/>
</dbReference>
<gene>
    <name evidence="3" type="ORF">I350_01958</name>
</gene>
<evidence type="ECO:0000256" key="2">
    <source>
        <dbReference type="SAM" id="MobiDB-lite"/>
    </source>
</evidence>
<dbReference type="OrthoDB" id="409543at2759"/>
<evidence type="ECO:0000256" key="1">
    <source>
        <dbReference type="ARBA" id="ARBA00009003"/>
    </source>
</evidence>
<dbReference type="InterPro" id="IPR029044">
    <property type="entry name" value="Nucleotide-diphossugar_trans"/>
</dbReference>
<protein>
    <recommendedName>
        <fullName evidence="5">Glycosyltransferase</fullName>
    </recommendedName>
</protein>
<evidence type="ECO:0000313" key="4">
    <source>
        <dbReference type="Proteomes" id="UP000095149"/>
    </source>
</evidence>
<feature type="compositionally biased region" description="Basic and acidic residues" evidence="2">
    <location>
        <begin position="564"/>
        <end position="601"/>
    </location>
</feature>
<organism evidence="3 4">
    <name type="scientific">Cryptococcus amylolentus CBS 6273</name>
    <dbReference type="NCBI Taxonomy" id="1296118"/>
    <lineage>
        <taxon>Eukaryota</taxon>
        <taxon>Fungi</taxon>
        <taxon>Dikarya</taxon>
        <taxon>Basidiomycota</taxon>
        <taxon>Agaricomycotina</taxon>
        <taxon>Tremellomycetes</taxon>
        <taxon>Tremellales</taxon>
        <taxon>Cryptococcaceae</taxon>
        <taxon>Cryptococcus</taxon>
    </lineage>
</organism>
<proteinExistence type="inferred from homology"/>
<dbReference type="InterPro" id="IPR039367">
    <property type="entry name" value="Och1-like"/>
</dbReference>
<dbReference type="GO" id="GO:0000009">
    <property type="term" value="F:alpha-1,6-mannosyltransferase activity"/>
    <property type="evidence" value="ECO:0007669"/>
    <property type="project" value="InterPro"/>
</dbReference>
<name>A0A1E3K9K5_9TREE</name>
<accession>A0A1E3K9K5</accession>
<dbReference type="GO" id="GO:0006487">
    <property type="term" value="P:protein N-linked glycosylation"/>
    <property type="evidence" value="ECO:0007669"/>
    <property type="project" value="TreeGrafter"/>
</dbReference>
<evidence type="ECO:0008006" key="5">
    <source>
        <dbReference type="Google" id="ProtNLM"/>
    </source>
</evidence>
<dbReference type="AlphaFoldDB" id="A0A1E3K9K5"/>
<comment type="caution">
    <text evidence="3">The sequence shown here is derived from an EMBL/GenBank/DDBJ whole genome shotgun (WGS) entry which is preliminary data.</text>
</comment>